<dbReference type="InterPro" id="IPR036397">
    <property type="entry name" value="RNaseH_sf"/>
</dbReference>
<dbReference type="EMBL" id="SNRY01001146">
    <property type="protein sequence ID" value="KAA6333174.1"/>
    <property type="molecule type" value="Genomic_DNA"/>
</dbReference>
<sequence length="212" mass="24326">KTLRINPEMHIPKEASAIHGIYDKDIADCPVFKKVAKNIANDIEGCDLAGFNSNRFDIPLLAEEFLRAEIDIDISRHKFIDVQVIFHKMEQRTLSAACKFYCGKDLEDAHTAEADTRATYEVLQSQLDRYPDLLNDVAYLSGFSSFNKNVDFAGRMIYNENNIEIFNFGKYKGQSVSEVLKKDSGYYGWIMSNDFTLNTKAMLTKIRLRERL</sequence>
<dbReference type="GO" id="GO:0003887">
    <property type="term" value="F:DNA-directed DNA polymerase activity"/>
    <property type="evidence" value="ECO:0007669"/>
    <property type="project" value="UniProtKB-EC"/>
</dbReference>
<dbReference type="AlphaFoldDB" id="A0A5J4RI24"/>
<proteinExistence type="predicted"/>
<dbReference type="Pfam" id="PF00929">
    <property type="entry name" value="RNase_T"/>
    <property type="match status" value="1"/>
</dbReference>
<dbReference type="InterPro" id="IPR013520">
    <property type="entry name" value="Ribonucl_H"/>
</dbReference>
<dbReference type="GO" id="GO:0008408">
    <property type="term" value="F:3'-5' exonuclease activity"/>
    <property type="evidence" value="ECO:0007669"/>
    <property type="project" value="TreeGrafter"/>
</dbReference>
<dbReference type="EC" id="2.7.7.7" evidence="2"/>
<dbReference type="CDD" id="cd06127">
    <property type="entry name" value="DEDDh"/>
    <property type="match status" value="1"/>
</dbReference>
<dbReference type="PANTHER" id="PTHR30231:SF41">
    <property type="entry name" value="DNA POLYMERASE III SUBUNIT EPSILON"/>
    <property type="match status" value="1"/>
</dbReference>
<dbReference type="InterPro" id="IPR012337">
    <property type="entry name" value="RNaseH-like_sf"/>
</dbReference>
<dbReference type="PANTHER" id="PTHR30231">
    <property type="entry name" value="DNA POLYMERASE III SUBUNIT EPSILON"/>
    <property type="match status" value="1"/>
</dbReference>
<feature type="domain" description="Exonuclease" evidence="1">
    <location>
        <begin position="2"/>
        <end position="132"/>
    </location>
</feature>
<dbReference type="Gene3D" id="3.30.420.10">
    <property type="entry name" value="Ribonuclease H-like superfamily/Ribonuclease H"/>
    <property type="match status" value="1"/>
</dbReference>
<organism evidence="2">
    <name type="scientific">termite gut metagenome</name>
    <dbReference type="NCBI Taxonomy" id="433724"/>
    <lineage>
        <taxon>unclassified sequences</taxon>
        <taxon>metagenomes</taxon>
        <taxon>organismal metagenomes</taxon>
    </lineage>
</organism>
<gene>
    <name evidence="2" type="ORF">EZS27_018381</name>
</gene>
<comment type="caution">
    <text evidence="2">The sequence shown here is derived from an EMBL/GenBank/DDBJ whole genome shotgun (WGS) entry which is preliminary data.</text>
</comment>
<dbReference type="SMART" id="SM00479">
    <property type="entry name" value="EXOIII"/>
    <property type="match status" value="1"/>
</dbReference>
<dbReference type="SUPFAM" id="SSF53098">
    <property type="entry name" value="Ribonuclease H-like"/>
    <property type="match status" value="1"/>
</dbReference>
<dbReference type="GO" id="GO:0003676">
    <property type="term" value="F:nucleic acid binding"/>
    <property type="evidence" value="ECO:0007669"/>
    <property type="project" value="InterPro"/>
</dbReference>
<protein>
    <submittedName>
        <fullName evidence="2">DNA polymerase III subunit epsilon</fullName>
        <ecNumber evidence="2">2.7.7.7</ecNumber>
    </submittedName>
</protein>
<evidence type="ECO:0000259" key="1">
    <source>
        <dbReference type="SMART" id="SM00479"/>
    </source>
</evidence>
<accession>A0A5J4RI24</accession>
<reference evidence="2" key="1">
    <citation type="submission" date="2019-03" db="EMBL/GenBank/DDBJ databases">
        <title>Single cell metagenomics reveals metabolic interactions within the superorganism composed of flagellate Streblomastix strix and complex community of Bacteroidetes bacteria on its surface.</title>
        <authorList>
            <person name="Treitli S.C."/>
            <person name="Kolisko M."/>
            <person name="Husnik F."/>
            <person name="Keeling P."/>
            <person name="Hampl V."/>
        </authorList>
    </citation>
    <scope>NUCLEOTIDE SEQUENCE</scope>
    <source>
        <strain evidence="2">STM</strain>
    </source>
</reference>
<keyword evidence="2" id="KW-0548">Nucleotidyltransferase</keyword>
<dbReference type="InterPro" id="IPR046768">
    <property type="entry name" value="ExoX-like_C"/>
</dbReference>
<dbReference type="GO" id="GO:0005829">
    <property type="term" value="C:cytosol"/>
    <property type="evidence" value="ECO:0007669"/>
    <property type="project" value="TreeGrafter"/>
</dbReference>
<dbReference type="Pfam" id="PF20600">
    <property type="entry name" value="ExoX-like_C"/>
    <property type="match status" value="1"/>
</dbReference>
<keyword evidence="2" id="KW-0808">Transferase</keyword>
<evidence type="ECO:0000313" key="2">
    <source>
        <dbReference type="EMBL" id="KAA6333174.1"/>
    </source>
</evidence>
<name>A0A5J4RI24_9ZZZZ</name>
<feature type="non-terminal residue" evidence="2">
    <location>
        <position position="1"/>
    </location>
</feature>
<dbReference type="GO" id="GO:0045004">
    <property type="term" value="P:DNA replication proofreading"/>
    <property type="evidence" value="ECO:0007669"/>
    <property type="project" value="TreeGrafter"/>
</dbReference>